<gene>
    <name evidence="2" type="ORF">AMEX_G10920</name>
</gene>
<feature type="domain" description="Immunoglobulin V-set" evidence="1">
    <location>
        <begin position="67"/>
        <end position="174"/>
    </location>
</feature>
<sequence length="193" mass="21895">MCINLFKCLLFQRDAEYLNQRLRLDELTVEESKIYFKDISLNMREILLILVTFVSMTQCSSGGFISQPQSTVKIQPGLSTSLECHIHPDGKMFTTFWIKIPLNKAPVCLATAKSYVDKAIMYEQYKNLSRINVARSRKSFHLSVSAVEQSDAANYVCGMLMNGQFVFGNGTKLILQEHVNGEYEIPAEHTVVN</sequence>
<dbReference type="InterPro" id="IPR013783">
    <property type="entry name" value="Ig-like_fold"/>
</dbReference>
<dbReference type="AlphaFoldDB" id="A0A8T2LXJ9"/>
<dbReference type="SUPFAM" id="SSF48726">
    <property type="entry name" value="Immunoglobulin"/>
    <property type="match status" value="1"/>
</dbReference>
<evidence type="ECO:0000259" key="1">
    <source>
        <dbReference type="Pfam" id="PF07686"/>
    </source>
</evidence>
<evidence type="ECO:0000313" key="2">
    <source>
        <dbReference type="EMBL" id="KAG9274096.1"/>
    </source>
</evidence>
<accession>A0A8T2LXJ9</accession>
<evidence type="ECO:0000313" key="3">
    <source>
        <dbReference type="Proteomes" id="UP000752171"/>
    </source>
</evidence>
<dbReference type="Gene3D" id="2.60.40.10">
    <property type="entry name" value="Immunoglobulins"/>
    <property type="match status" value="1"/>
</dbReference>
<name>A0A8T2LXJ9_ASTMX</name>
<dbReference type="InterPro" id="IPR036179">
    <property type="entry name" value="Ig-like_dom_sf"/>
</dbReference>
<proteinExistence type="predicted"/>
<protein>
    <recommendedName>
        <fullName evidence="1">Immunoglobulin V-set domain-containing protein</fullName>
    </recommendedName>
</protein>
<dbReference type="Pfam" id="PF07686">
    <property type="entry name" value="V-set"/>
    <property type="match status" value="1"/>
</dbReference>
<dbReference type="Proteomes" id="UP000752171">
    <property type="component" value="Unassembled WGS sequence"/>
</dbReference>
<reference evidence="2 3" key="1">
    <citation type="submission" date="2021-07" db="EMBL/GenBank/DDBJ databases">
        <authorList>
            <person name="Imarazene B."/>
            <person name="Zahm M."/>
            <person name="Klopp C."/>
            <person name="Cabau C."/>
            <person name="Beille S."/>
            <person name="Jouanno E."/>
            <person name="Castinel A."/>
            <person name="Lluch J."/>
            <person name="Gil L."/>
            <person name="Kuchtly C."/>
            <person name="Lopez Roques C."/>
            <person name="Donnadieu C."/>
            <person name="Parrinello H."/>
            <person name="Journot L."/>
            <person name="Du K."/>
            <person name="Schartl M."/>
            <person name="Retaux S."/>
            <person name="Guiguen Y."/>
        </authorList>
    </citation>
    <scope>NUCLEOTIDE SEQUENCE [LARGE SCALE GENOMIC DNA]</scope>
    <source>
        <strain evidence="2">Pach_M1</strain>
        <tissue evidence="2">Testis</tissue>
    </source>
</reference>
<comment type="caution">
    <text evidence="2">The sequence shown here is derived from an EMBL/GenBank/DDBJ whole genome shotgun (WGS) entry which is preliminary data.</text>
</comment>
<dbReference type="EMBL" id="JAICCE010000008">
    <property type="protein sequence ID" value="KAG9274096.1"/>
    <property type="molecule type" value="Genomic_DNA"/>
</dbReference>
<dbReference type="InterPro" id="IPR013106">
    <property type="entry name" value="Ig_V-set"/>
</dbReference>
<organism evidence="2 3">
    <name type="scientific">Astyanax mexicanus</name>
    <name type="common">Blind cave fish</name>
    <name type="synonym">Astyanax fasciatus mexicanus</name>
    <dbReference type="NCBI Taxonomy" id="7994"/>
    <lineage>
        <taxon>Eukaryota</taxon>
        <taxon>Metazoa</taxon>
        <taxon>Chordata</taxon>
        <taxon>Craniata</taxon>
        <taxon>Vertebrata</taxon>
        <taxon>Euteleostomi</taxon>
        <taxon>Actinopterygii</taxon>
        <taxon>Neopterygii</taxon>
        <taxon>Teleostei</taxon>
        <taxon>Ostariophysi</taxon>
        <taxon>Characiformes</taxon>
        <taxon>Characoidei</taxon>
        <taxon>Acestrorhamphidae</taxon>
        <taxon>Acestrorhamphinae</taxon>
        <taxon>Astyanax</taxon>
    </lineage>
</organism>